<feature type="compositionally biased region" description="Acidic residues" evidence="1">
    <location>
        <begin position="265"/>
        <end position="276"/>
    </location>
</feature>
<accession>A0A2A2LWA9</accession>
<feature type="region of interest" description="Disordered" evidence="1">
    <location>
        <begin position="341"/>
        <end position="368"/>
    </location>
</feature>
<keyword evidence="4" id="KW-1185">Reference proteome</keyword>
<evidence type="ECO:0000313" key="3">
    <source>
        <dbReference type="EMBL" id="PAV90489.1"/>
    </source>
</evidence>
<evidence type="ECO:0000256" key="1">
    <source>
        <dbReference type="SAM" id="MobiDB-lite"/>
    </source>
</evidence>
<organism evidence="3 4">
    <name type="scientific">Diploscapter pachys</name>
    <dbReference type="NCBI Taxonomy" id="2018661"/>
    <lineage>
        <taxon>Eukaryota</taxon>
        <taxon>Metazoa</taxon>
        <taxon>Ecdysozoa</taxon>
        <taxon>Nematoda</taxon>
        <taxon>Chromadorea</taxon>
        <taxon>Rhabditida</taxon>
        <taxon>Rhabditina</taxon>
        <taxon>Rhabditomorpha</taxon>
        <taxon>Rhabditoidea</taxon>
        <taxon>Rhabditidae</taxon>
        <taxon>Diploscapter</taxon>
    </lineage>
</organism>
<dbReference type="Proteomes" id="UP000218231">
    <property type="component" value="Unassembled WGS sequence"/>
</dbReference>
<dbReference type="STRING" id="2018661.A0A2A2LWA9"/>
<evidence type="ECO:0000313" key="4">
    <source>
        <dbReference type="Proteomes" id="UP000218231"/>
    </source>
</evidence>
<dbReference type="AlphaFoldDB" id="A0A2A2LWA9"/>
<comment type="caution">
    <text evidence="3">The sequence shown here is derived from an EMBL/GenBank/DDBJ whole genome shotgun (WGS) entry which is preliminary data.</text>
</comment>
<feature type="region of interest" description="Disordered" evidence="1">
    <location>
        <begin position="242"/>
        <end position="281"/>
    </location>
</feature>
<dbReference type="PANTHER" id="PTHR47086">
    <property type="entry name" value="BTB DOMAIN-CONTAINING PROTEIN"/>
    <property type="match status" value="1"/>
</dbReference>
<feature type="domain" description="ZSWIM3 N-terminal" evidence="2">
    <location>
        <begin position="390"/>
        <end position="491"/>
    </location>
</feature>
<name>A0A2A2LWA9_9BILA</name>
<feature type="region of interest" description="Disordered" evidence="1">
    <location>
        <begin position="506"/>
        <end position="548"/>
    </location>
</feature>
<reference evidence="3 4" key="1">
    <citation type="journal article" date="2017" name="Curr. Biol.">
        <title>Genome architecture and evolution of a unichromosomal asexual nematode.</title>
        <authorList>
            <person name="Fradin H."/>
            <person name="Zegar C."/>
            <person name="Gutwein M."/>
            <person name="Lucas J."/>
            <person name="Kovtun M."/>
            <person name="Corcoran D."/>
            <person name="Baugh L.R."/>
            <person name="Kiontke K."/>
            <person name="Gunsalus K."/>
            <person name="Fitch D.H."/>
            <person name="Piano F."/>
        </authorList>
    </citation>
    <scope>NUCLEOTIDE SEQUENCE [LARGE SCALE GENOMIC DNA]</scope>
    <source>
        <strain evidence="3">PF1309</strain>
    </source>
</reference>
<dbReference type="Pfam" id="PF21599">
    <property type="entry name" value="ZSWIM3_N"/>
    <property type="match status" value="1"/>
</dbReference>
<dbReference type="InterPro" id="IPR048325">
    <property type="entry name" value="ZSWIM3_N"/>
</dbReference>
<sequence length="630" mass="68695">MIYSPSSSSSSRTILTVLELSFTLLFLAALIECLSFSSLACISAAIFPPSSTVPVAQHSYLSVVPESLSICALFQVLTLSPTLLQATDGSASACATQSGHTAPPLCRQQSIFLDPSPHSSNSHLILGLEVYHFQTQVMLKSVLDVSMTPIPVSAVSTPSQCRPHFLLPSLPHPQSDLASILQVVSTTMPISFPAHPTGSDSDAKEPAMKRARLDVGVQDGEWSGNSTDSGEQHEKVFQLKKEAPEDEITIDPSEAATPEARQEDSEQSGNDEEIEETTERRLEILKPVSIMNNSKYGILNSQPNHGQVAPHLGPLTLDVNTQPCSTFPSTTNTFDESLCSASLPSDGSSSASSSSNQGNSLSPKPVSISSSLSLKRPLYSPTDDYISQDARFESFADFEEKFDAWKRKHLHPFRVASSEALREPDGSISEKFKYRYVVYHCAHYGEPRMRGIGKRPNQNYLPSGCKAMLRLNYSFNEKCLKVTTINAQHVNHEVSLEMFQRVSQKIRRSIKSEDGTPSPTPRRSRGPIDPSSTPLSSIPDHSPSFSHNSSLNLSVCTPTTTASAAPSPQAQVAAFAALVQQQNLQMMMYLSQQKENMQSMALRGQLDNLLTATTTGRPLTQFTQPVMVNF</sequence>
<evidence type="ECO:0000259" key="2">
    <source>
        <dbReference type="Pfam" id="PF21599"/>
    </source>
</evidence>
<dbReference type="EMBL" id="LIAE01006371">
    <property type="protein sequence ID" value="PAV90489.1"/>
    <property type="molecule type" value="Genomic_DNA"/>
</dbReference>
<dbReference type="InterPro" id="IPR040854">
    <property type="entry name" value="ZSWIM9"/>
</dbReference>
<protein>
    <recommendedName>
        <fullName evidence="2">ZSWIM3 N-terminal domain-containing protein</fullName>
    </recommendedName>
</protein>
<proteinExistence type="predicted"/>
<gene>
    <name evidence="3" type="ORF">WR25_27143</name>
</gene>
<dbReference type="OrthoDB" id="5915810at2759"/>
<dbReference type="PANTHER" id="PTHR47086:SF4">
    <property type="entry name" value="BTB DOMAIN-CONTAINING PROTEIN"/>
    <property type="match status" value="1"/>
</dbReference>